<keyword evidence="1" id="KW-1185">Reference proteome</keyword>
<accession>A0A914ZWN9</accession>
<organism evidence="1 2">
    <name type="scientific">Parascaris univalens</name>
    <name type="common">Nematode worm</name>
    <dbReference type="NCBI Taxonomy" id="6257"/>
    <lineage>
        <taxon>Eukaryota</taxon>
        <taxon>Metazoa</taxon>
        <taxon>Ecdysozoa</taxon>
        <taxon>Nematoda</taxon>
        <taxon>Chromadorea</taxon>
        <taxon>Rhabditida</taxon>
        <taxon>Spirurina</taxon>
        <taxon>Ascaridomorpha</taxon>
        <taxon>Ascaridoidea</taxon>
        <taxon>Ascarididae</taxon>
        <taxon>Parascaris</taxon>
    </lineage>
</organism>
<name>A0A914ZWN9_PARUN</name>
<protein>
    <submittedName>
        <fullName evidence="2">Uncharacterized protein</fullName>
    </submittedName>
</protein>
<sequence length="80" mass="9388">MQTKLPISVPSKYRIIELITEPNHYRITNHSYQIFPTRATTNGVRCKGALPDPERSSNSEKGNTDSLRILNRFWKRWLDE</sequence>
<reference evidence="2" key="1">
    <citation type="submission" date="2022-11" db="UniProtKB">
        <authorList>
            <consortium name="WormBaseParasite"/>
        </authorList>
    </citation>
    <scope>IDENTIFICATION</scope>
</reference>
<evidence type="ECO:0000313" key="1">
    <source>
        <dbReference type="Proteomes" id="UP000887569"/>
    </source>
</evidence>
<dbReference type="WBParaSite" id="PgB15_g056_t09">
    <property type="protein sequence ID" value="PgB15_g056_t09"/>
    <property type="gene ID" value="PgB15_g056"/>
</dbReference>
<proteinExistence type="predicted"/>
<evidence type="ECO:0000313" key="2">
    <source>
        <dbReference type="WBParaSite" id="PgB15_g056_t09"/>
    </source>
</evidence>
<dbReference type="Proteomes" id="UP000887569">
    <property type="component" value="Unplaced"/>
</dbReference>
<dbReference type="AlphaFoldDB" id="A0A914ZWN9"/>